<dbReference type="EMBL" id="CADCVV010000038">
    <property type="protein sequence ID" value="CAA9486534.1"/>
    <property type="molecule type" value="Genomic_DNA"/>
</dbReference>
<evidence type="ECO:0000313" key="2">
    <source>
        <dbReference type="EMBL" id="CAA9486534.1"/>
    </source>
</evidence>
<reference evidence="2" key="1">
    <citation type="submission" date="2020-02" db="EMBL/GenBank/DDBJ databases">
        <authorList>
            <person name="Meier V. D."/>
        </authorList>
    </citation>
    <scope>NUCLEOTIDE SEQUENCE</scope>
    <source>
        <strain evidence="2">AVDCRST_MAG17</strain>
    </source>
</reference>
<proteinExistence type="predicted"/>
<evidence type="ECO:0000256" key="1">
    <source>
        <dbReference type="SAM" id="MobiDB-lite"/>
    </source>
</evidence>
<name>A0A6J4S0Q8_9ACTN</name>
<protein>
    <submittedName>
        <fullName evidence="2">Uncharacterized protein</fullName>
    </submittedName>
</protein>
<sequence>DRPELRPGRLRRSHRGGLRRPLQHHPRYRGGGQLPRRARRRGRRARDGHRHRAPRPSAPCAGRRRARHRGLALDGGRAAQDLRRRGHPRRRRLVRRHRGGREGVLGRRTRPAHDLRPPHSGREDPLLRQRGAPPRRGRRLRGRGDDPRRGRVPRRPGGDPPLHEFRARRAPGPSLRRRHAVRRDHQCPPLERGSATQRLQQRLRLAAGARPHGSPRRPEAAGALGLVDSGALHRDVRSPRLGLRAAV</sequence>
<accession>A0A6J4S0Q8</accession>
<feature type="compositionally biased region" description="Basic and acidic residues" evidence="1">
    <location>
        <begin position="100"/>
        <end position="127"/>
    </location>
</feature>
<gene>
    <name evidence="2" type="ORF">AVDCRST_MAG17-518</name>
</gene>
<feature type="compositionally biased region" description="Basic residues" evidence="1">
    <location>
        <begin position="8"/>
        <end position="28"/>
    </location>
</feature>
<dbReference type="AlphaFoldDB" id="A0A6J4S0Q8"/>
<feature type="non-terminal residue" evidence="2">
    <location>
        <position position="247"/>
    </location>
</feature>
<feature type="compositionally biased region" description="Basic residues" evidence="1">
    <location>
        <begin position="36"/>
        <end position="54"/>
    </location>
</feature>
<organism evidence="2">
    <name type="scientific">uncultured Solirubrobacterales bacterium</name>
    <dbReference type="NCBI Taxonomy" id="768556"/>
    <lineage>
        <taxon>Bacteria</taxon>
        <taxon>Bacillati</taxon>
        <taxon>Actinomycetota</taxon>
        <taxon>Thermoleophilia</taxon>
        <taxon>Solirubrobacterales</taxon>
        <taxon>environmental samples</taxon>
    </lineage>
</organism>
<feature type="region of interest" description="Disordered" evidence="1">
    <location>
        <begin position="1"/>
        <end position="198"/>
    </location>
</feature>
<feature type="non-terminal residue" evidence="2">
    <location>
        <position position="1"/>
    </location>
</feature>
<feature type="compositionally biased region" description="Basic residues" evidence="1">
    <location>
        <begin position="84"/>
        <end position="99"/>
    </location>
</feature>